<dbReference type="KEGG" id="mno:Mnod_3847"/>
<protein>
    <submittedName>
        <fullName evidence="2">Uncharacterized protein</fullName>
    </submittedName>
</protein>
<keyword evidence="1" id="KW-0472">Membrane</keyword>
<dbReference type="Proteomes" id="UP000008207">
    <property type="component" value="Chromosome"/>
</dbReference>
<keyword evidence="3" id="KW-1185">Reference proteome</keyword>
<name>B8ISA7_METNO</name>
<accession>B8ISA7</accession>
<sequence>MVLVMSDDRDMQGPLLILLSVALLTALFVGAAVLLGYGRHQFQHHDNKAAPVSAQLKSGGAP</sequence>
<dbReference type="EMBL" id="CP001349">
    <property type="protein sequence ID" value="ACL58747.1"/>
    <property type="molecule type" value="Genomic_DNA"/>
</dbReference>
<feature type="transmembrane region" description="Helical" evidence="1">
    <location>
        <begin position="15"/>
        <end position="38"/>
    </location>
</feature>
<organism evidence="2 3">
    <name type="scientific">Methylobacterium nodulans (strain LMG 21967 / CNCM I-2342 / ORS 2060)</name>
    <dbReference type="NCBI Taxonomy" id="460265"/>
    <lineage>
        <taxon>Bacteria</taxon>
        <taxon>Pseudomonadati</taxon>
        <taxon>Pseudomonadota</taxon>
        <taxon>Alphaproteobacteria</taxon>
        <taxon>Hyphomicrobiales</taxon>
        <taxon>Methylobacteriaceae</taxon>
        <taxon>Methylobacterium</taxon>
    </lineage>
</organism>
<reference evidence="2 3" key="1">
    <citation type="submission" date="2009-01" db="EMBL/GenBank/DDBJ databases">
        <title>Complete sequence of chromosome of Methylobacterium nodulans ORS 2060.</title>
        <authorList>
            <consortium name="US DOE Joint Genome Institute"/>
            <person name="Lucas S."/>
            <person name="Copeland A."/>
            <person name="Lapidus A."/>
            <person name="Glavina del Rio T."/>
            <person name="Dalin E."/>
            <person name="Tice H."/>
            <person name="Bruce D."/>
            <person name="Goodwin L."/>
            <person name="Pitluck S."/>
            <person name="Sims D."/>
            <person name="Brettin T."/>
            <person name="Detter J.C."/>
            <person name="Han C."/>
            <person name="Larimer F."/>
            <person name="Land M."/>
            <person name="Hauser L."/>
            <person name="Kyrpides N."/>
            <person name="Ivanova N."/>
            <person name="Marx C.J."/>
            <person name="Richardson P."/>
        </authorList>
    </citation>
    <scope>NUCLEOTIDE SEQUENCE [LARGE SCALE GENOMIC DNA]</scope>
    <source>
        <strain evidence="3">LMG 21967 / CNCM I-2342 / ORS 2060</strain>
    </source>
</reference>
<evidence type="ECO:0000313" key="3">
    <source>
        <dbReference type="Proteomes" id="UP000008207"/>
    </source>
</evidence>
<proteinExistence type="predicted"/>
<dbReference type="HOGENOM" id="CLU_2899069_0_0_5"/>
<evidence type="ECO:0000313" key="2">
    <source>
        <dbReference type="EMBL" id="ACL58747.1"/>
    </source>
</evidence>
<keyword evidence="1" id="KW-1133">Transmembrane helix</keyword>
<evidence type="ECO:0000256" key="1">
    <source>
        <dbReference type="SAM" id="Phobius"/>
    </source>
</evidence>
<gene>
    <name evidence="2" type="ordered locus">Mnod_3847</name>
</gene>
<keyword evidence="1" id="KW-0812">Transmembrane</keyword>
<dbReference type="AlphaFoldDB" id="B8ISA7"/>